<organism evidence="1 2">
    <name type="scientific">Punica granatum</name>
    <name type="common">Pomegranate</name>
    <dbReference type="NCBI Taxonomy" id="22663"/>
    <lineage>
        <taxon>Eukaryota</taxon>
        <taxon>Viridiplantae</taxon>
        <taxon>Streptophyta</taxon>
        <taxon>Embryophyta</taxon>
        <taxon>Tracheophyta</taxon>
        <taxon>Spermatophyta</taxon>
        <taxon>Magnoliopsida</taxon>
        <taxon>eudicotyledons</taxon>
        <taxon>Gunneridae</taxon>
        <taxon>Pentapetalae</taxon>
        <taxon>rosids</taxon>
        <taxon>malvids</taxon>
        <taxon>Myrtales</taxon>
        <taxon>Lythraceae</taxon>
        <taxon>Punica</taxon>
    </lineage>
</organism>
<reference evidence="1 2" key="1">
    <citation type="submission" date="2017-11" db="EMBL/GenBank/DDBJ databases">
        <title>De-novo sequencing of pomegranate (Punica granatum L.) genome.</title>
        <authorList>
            <person name="Akparov Z."/>
            <person name="Amiraslanov A."/>
            <person name="Hajiyeva S."/>
            <person name="Abbasov M."/>
            <person name="Kaur K."/>
            <person name="Hamwieh A."/>
            <person name="Solovyev V."/>
            <person name="Salamov A."/>
            <person name="Braich B."/>
            <person name="Kosarev P."/>
            <person name="Mahmoud A."/>
            <person name="Hajiyev E."/>
            <person name="Babayeva S."/>
            <person name="Izzatullayeva V."/>
            <person name="Mammadov A."/>
            <person name="Mammadov A."/>
            <person name="Sharifova S."/>
            <person name="Ojaghi J."/>
            <person name="Eynullazada K."/>
            <person name="Bayramov B."/>
            <person name="Abdulazimova A."/>
            <person name="Shahmuradov I."/>
        </authorList>
    </citation>
    <scope>NUCLEOTIDE SEQUENCE [LARGE SCALE GENOMIC DNA]</scope>
    <source>
        <strain evidence="2">cv. AG2017</strain>
        <tissue evidence="1">Leaf</tissue>
    </source>
</reference>
<evidence type="ECO:0000313" key="2">
    <source>
        <dbReference type="Proteomes" id="UP000233551"/>
    </source>
</evidence>
<keyword evidence="2" id="KW-1185">Reference proteome</keyword>
<proteinExistence type="predicted"/>
<evidence type="ECO:0000313" key="1">
    <source>
        <dbReference type="EMBL" id="PKI52451.1"/>
    </source>
</evidence>
<name>A0A2I0J880_PUNGR</name>
<comment type="caution">
    <text evidence="1">The sequence shown here is derived from an EMBL/GenBank/DDBJ whole genome shotgun (WGS) entry which is preliminary data.</text>
</comment>
<protein>
    <submittedName>
        <fullName evidence="1">Uncharacterized protein</fullName>
    </submittedName>
</protein>
<dbReference type="EMBL" id="PGOL01001929">
    <property type="protein sequence ID" value="PKI52451.1"/>
    <property type="molecule type" value="Genomic_DNA"/>
</dbReference>
<dbReference type="AlphaFoldDB" id="A0A2I0J880"/>
<dbReference type="Proteomes" id="UP000233551">
    <property type="component" value="Unassembled WGS sequence"/>
</dbReference>
<gene>
    <name evidence="1" type="ORF">CRG98_027143</name>
</gene>
<accession>A0A2I0J880</accession>
<sequence>MDTYNEVFHLKMTRILVKVTSTRQSCSIKRLIHRVPGMGFVLTTLYFPFGFHTSIATGFAIGAVDPHSHSLTDFTDFPTSISSRTWAGPGANRRPWALEQRPGSIGPWERGRHEEVCGLHVSDLGWHKPAGHSYQVLVWWTTLR</sequence>